<evidence type="ECO:0000313" key="1">
    <source>
        <dbReference type="EMBL" id="TCT04522.1"/>
    </source>
</evidence>
<organism evidence="1 2">
    <name type="scientific">Tepidamorphus gemmatus</name>
    <dbReference type="NCBI Taxonomy" id="747076"/>
    <lineage>
        <taxon>Bacteria</taxon>
        <taxon>Pseudomonadati</taxon>
        <taxon>Pseudomonadota</taxon>
        <taxon>Alphaproteobacteria</taxon>
        <taxon>Hyphomicrobiales</taxon>
        <taxon>Tepidamorphaceae</taxon>
        <taxon>Tepidamorphus</taxon>
    </lineage>
</organism>
<keyword evidence="2" id="KW-1185">Reference proteome</keyword>
<protein>
    <submittedName>
        <fullName evidence="1">Uncharacterized protein</fullName>
    </submittedName>
</protein>
<sequence>AASVSTSVRKSRHPMNHTGVALGIPLLKHALRLGIDGDALMLEAATAPPPRVLDLLGRHKAGVIALLRPANDGWSGEDWLAFFDERAGIAEFDGGLSREQAEVRAFDCCVVEWLNRNPVRSPSGRCVGCGGSEHANDKLLPFGTEPTGHAWLHSRCWPAWHAARQAEAIAALAAMGIDQLRTNQ</sequence>
<evidence type="ECO:0000313" key="2">
    <source>
        <dbReference type="Proteomes" id="UP000295678"/>
    </source>
</evidence>
<dbReference type="AlphaFoldDB" id="A0A4R3LVD0"/>
<feature type="non-terminal residue" evidence="1">
    <location>
        <position position="1"/>
    </location>
</feature>
<accession>A0A4R3LVD0</accession>
<reference evidence="1 2" key="1">
    <citation type="submission" date="2019-03" db="EMBL/GenBank/DDBJ databases">
        <title>Genomic Encyclopedia of Type Strains, Phase IV (KMG-IV): sequencing the most valuable type-strain genomes for metagenomic binning, comparative biology and taxonomic classification.</title>
        <authorList>
            <person name="Goeker M."/>
        </authorList>
    </citation>
    <scope>NUCLEOTIDE SEQUENCE [LARGE SCALE GENOMIC DNA]</scope>
    <source>
        <strain evidence="1 2">DSM 19345</strain>
    </source>
</reference>
<name>A0A4R3LVD0_9HYPH</name>
<proteinExistence type="predicted"/>
<gene>
    <name evidence="1" type="ORF">EDC22_1151</name>
</gene>
<dbReference type="RefSeq" id="WP_342635151.1">
    <property type="nucleotide sequence ID" value="NZ_SMAK01000015.1"/>
</dbReference>
<dbReference type="EMBL" id="SMAK01000015">
    <property type="protein sequence ID" value="TCT04522.1"/>
    <property type="molecule type" value="Genomic_DNA"/>
</dbReference>
<dbReference type="Proteomes" id="UP000295678">
    <property type="component" value="Unassembled WGS sequence"/>
</dbReference>
<comment type="caution">
    <text evidence="1">The sequence shown here is derived from an EMBL/GenBank/DDBJ whole genome shotgun (WGS) entry which is preliminary data.</text>
</comment>